<gene>
    <name evidence="14" type="ORF">BD410DRAFT_788250</name>
</gene>
<dbReference type="InterPro" id="IPR002241">
    <property type="entry name" value="Glyco_hydro_27"/>
</dbReference>
<comment type="subcellular location">
    <subcellularLocation>
        <location evidence="2">Secreted</location>
    </subcellularLocation>
</comment>
<dbReference type="OrthoDB" id="5795902at2759"/>
<dbReference type="Gene3D" id="3.20.20.70">
    <property type="entry name" value="Aldolase class I"/>
    <property type="match status" value="1"/>
</dbReference>
<reference evidence="14 15" key="1">
    <citation type="submission" date="2018-06" db="EMBL/GenBank/DDBJ databases">
        <title>A transcriptomic atlas of mushroom development highlights an independent origin of complex multicellularity.</title>
        <authorList>
            <consortium name="DOE Joint Genome Institute"/>
            <person name="Krizsan K."/>
            <person name="Almasi E."/>
            <person name="Merenyi Z."/>
            <person name="Sahu N."/>
            <person name="Viragh M."/>
            <person name="Koszo T."/>
            <person name="Mondo S."/>
            <person name="Kiss B."/>
            <person name="Balint B."/>
            <person name="Kues U."/>
            <person name="Barry K."/>
            <person name="Hegedus J.C."/>
            <person name="Henrissat B."/>
            <person name="Johnson J."/>
            <person name="Lipzen A."/>
            <person name="Ohm R."/>
            <person name="Nagy I."/>
            <person name="Pangilinan J."/>
            <person name="Yan J."/>
            <person name="Xiong Y."/>
            <person name="Grigoriev I.V."/>
            <person name="Hibbett D.S."/>
            <person name="Nagy L.G."/>
        </authorList>
    </citation>
    <scope>NUCLEOTIDE SEQUENCE [LARGE SCALE GENOMIC DNA]</scope>
    <source>
        <strain evidence="14 15">SZMC22713</strain>
    </source>
</reference>
<dbReference type="PRINTS" id="PR00740">
    <property type="entry name" value="GLHYDRLASE27"/>
</dbReference>
<evidence type="ECO:0000313" key="15">
    <source>
        <dbReference type="Proteomes" id="UP000294933"/>
    </source>
</evidence>
<name>A0A4Y7Q5E4_9AGAM</name>
<dbReference type="GO" id="GO:0005995">
    <property type="term" value="P:melibiose catabolic process"/>
    <property type="evidence" value="ECO:0007669"/>
    <property type="project" value="UniProtKB-ARBA"/>
</dbReference>
<dbReference type="SUPFAM" id="SSF51011">
    <property type="entry name" value="Glycosyl hydrolase domain"/>
    <property type="match status" value="1"/>
</dbReference>
<dbReference type="PANTHER" id="PTHR11452:SF75">
    <property type="entry name" value="ALPHA-GALACTOSIDASE MEL1"/>
    <property type="match status" value="1"/>
</dbReference>
<evidence type="ECO:0000313" key="14">
    <source>
        <dbReference type="EMBL" id="TDL22877.1"/>
    </source>
</evidence>
<evidence type="ECO:0000256" key="5">
    <source>
        <dbReference type="ARBA" id="ARBA00022525"/>
    </source>
</evidence>
<evidence type="ECO:0000256" key="8">
    <source>
        <dbReference type="ARBA" id="ARBA00023157"/>
    </source>
</evidence>
<comment type="catalytic activity">
    <reaction evidence="1 11">
        <text>Hydrolysis of terminal, non-reducing alpha-D-galactose residues in alpha-D-galactosides, including galactose oligosaccharides, galactomannans and galactolipids.</text>
        <dbReference type="EC" id="3.2.1.22"/>
    </reaction>
</comment>
<evidence type="ECO:0000256" key="3">
    <source>
        <dbReference type="ARBA" id="ARBA00009743"/>
    </source>
</evidence>
<evidence type="ECO:0000256" key="12">
    <source>
        <dbReference type="SAM" id="SignalP"/>
    </source>
</evidence>
<evidence type="ECO:0000256" key="9">
    <source>
        <dbReference type="ARBA" id="ARBA00023180"/>
    </source>
</evidence>
<evidence type="ECO:0000256" key="1">
    <source>
        <dbReference type="ARBA" id="ARBA00001255"/>
    </source>
</evidence>
<dbReference type="GO" id="GO:0005576">
    <property type="term" value="C:extracellular region"/>
    <property type="evidence" value="ECO:0007669"/>
    <property type="project" value="UniProtKB-SubCell"/>
</dbReference>
<dbReference type="SUPFAM" id="SSF51445">
    <property type="entry name" value="(Trans)glycosidases"/>
    <property type="match status" value="1"/>
</dbReference>
<dbReference type="AlphaFoldDB" id="A0A4Y7Q5E4"/>
<feature type="signal peptide" evidence="12">
    <location>
        <begin position="1"/>
        <end position="20"/>
    </location>
</feature>
<evidence type="ECO:0000256" key="10">
    <source>
        <dbReference type="ARBA" id="ARBA00023295"/>
    </source>
</evidence>
<protein>
    <recommendedName>
        <fullName evidence="4 11">Alpha-galactosidase</fullName>
        <ecNumber evidence="4 11">3.2.1.22</ecNumber>
    </recommendedName>
    <alternativeName>
        <fullName evidence="11">Melibiase</fullName>
    </alternativeName>
</protein>
<dbReference type="InterPro" id="IPR006215">
    <property type="entry name" value="Glyco_hydro_melibiase"/>
</dbReference>
<dbReference type="Gene3D" id="2.60.40.1180">
    <property type="entry name" value="Golgi alpha-mannosidase II"/>
    <property type="match status" value="1"/>
</dbReference>
<keyword evidence="15" id="KW-1185">Reference proteome</keyword>
<dbReference type="InterPro" id="IPR041233">
    <property type="entry name" value="Melibiase_C"/>
</dbReference>
<dbReference type="InterPro" id="IPR013780">
    <property type="entry name" value="Glyco_hydro_b"/>
</dbReference>
<dbReference type="InterPro" id="IPR013785">
    <property type="entry name" value="Aldolase_TIM"/>
</dbReference>
<keyword evidence="8 11" id="KW-1015">Disulfide bond</keyword>
<dbReference type="InterPro" id="IPR000111">
    <property type="entry name" value="Glyco_hydro_27/36_CS"/>
</dbReference>
<organism evidence="14 15">
    <name type="scientific">Rickenella mellea</name>
    <dbReference type="NCBI Taxonomy" id="50990"/>
    <lineage>
        <taxon>Eukaryota</taxon>
        <taxon>Fungi</taxon>
        <taxon>Dikarya</taxon>
        <taxon>Basidiomycota</taxon>
        <taxon>Agaricomycotina</taxon>
        <taxon>Agaricomycetes</taxon>
        <taxon>Hymenochaetales</taxon>
        <taxon>Rickenellaceae</taxon>
        <taxon>Rickenella</taxon>
    </lineage>
</organism>
<evidence type="ECO:0000259" key="13">
    <source>
        <dbReference type="Pfam" id="PF17801"/>
    </source>
</evidence>
<dbReference type="STRING" id="50990.A0A4Y7Q5E4"/>
<evidence type="ECO:0000256" key="11">
    <source>
        <dbReference type="RuleBase" id="RU361168"/>
    </source>
</evidence>
<dbReference type="PANTHER" id="PTHR11452">
    <property type="entry name" value="ALPHA-GALACTOSIDASE/ALPHA-N-ACETYLGALACTOSAMINIDASE"/>
    <property type="match status" value="1"/>
</dbReference>
<feature type="domain" description="Alpha galactosidase C-terminal" evidence="13">
    <location>
        <begin position="340"/>
        <end position="405"/>
    </location>
</feature>
<keyword evidence="10 11" id="KW-0326">Glycosidase</keyword>
<evidence type="ECO:0000256" key="4">
    <source>
        <dbReference type="ARBA" id="ARBA00012755"/>
    </source>
</evidence>
<keyword evidence="5" id="KW-0964">Secreted</keyword>
<dbReference type="InterPro" id="IPR017853">
    <property type="entry name" value="GH"/>
</dbReference>
<sequence>MAFIRTVFILAGLAALRANAAFNGLAITPQMGWNTWNAFSCDIDERLILETAQTIVELGFKDLGYHYVVIDDCWSAGRNSTGHLQPDPNKFPNGMDFLSDKLHSMGLGMGMYSDAGSLTCARFEGSLGHEQIDAQTFASWGVDYLKYDNCFNEGQSGTPLITYNRYKTMATALNATGRPILYSICNWGEDYPWKWAQTVGNSWRMSGDIFDTFDKPDARCPCTGEDAFECQLPGWHCSMMNILNKVALFPEKGVPGAWNDMDMLEVGNGGMTDDEYVVHFSMWAALKSPLIMGNDLRKVNAQTLSILSNPAVLAVSQDPLSSPAFQRWRYYVGDKDEYGQGEIQMWSGDLSGGDMLVVLLNAGDKNRNMNATLADIFWDHGPGGTATQVKQAWDVYDLWANRVDNATANAIIAAAKANTTAPDNALPFGYNATANGGYEAGLTQNVPALFGKKVGSVRPNGKVTAEVRRHSVAMLRLRATKVEL</sequence>
<dbReference type="EC" id="3.2.1.22" evidence="4 11"/>
<dbReference type="Pfam" id="PF16499">
    <property type="entry name" value="Melibiase_2"/>
    <property type="match status" value="1"/>
</dbReference>
<proteinExistence type="inferred from homology"/>
<dbReference type="PRINTS" id="PR00748">
    <property type="entry name" value="MELIBIASE"/>
</dbReference>
<dbReference type="PROSITE" id="PS00512">
    <property type="entry name" value="ALPHA_GALACTOSIDASE"/>
    <property type="match status" value="1"/>
</dbReference>
<evidence type="ECO:0000256" key="2">
    <source>
        <dbReference type="ARBA" id="ARBA00004613"/>
    </source>
</evidence>
<dbReference type="Proteomes" id="UP000294933">
    <property type="component" value="Unassembled WGS sequence"/>
</dbReference>
<dbReference type="FunFam" id="3.20.20.70:FF:000202">
    <property type="entry name" value="Alpha-galactosidase"/>
    <property type="match status" value="1"/>
</dbReference>
<accession>A0A4Y7Q5E4</accession>
<feature type="chain" id="PRO_5021425383" description="Alpha-galactosidase" evidence="12">
    <location>
        <begin position="21"/>
        <end position="484"/>
    </location>
</feature>
<dbReference type="VEuPathDB" id="FungiDB:BD410DRAFT_788250"/>
<dbReference type="CDD" id="cd14792">
    <property type="entry name" value="GH27"/>
    <property type="match status" value="1"/>
</dbReference>
<comment type="similarity">
    <text evidence="3 11">Belongs to the glycosyl hydrolase 27 family.</text>
</comment>
<dbReference type="GO" id="GO:0004557">
    <property type="term" value="F:alpha-galactosidase activity"/>
    <property type="evidence" value="ECO:0007669"/>
    <property type="project" value="UniProtKB-EC"/>
</dbReference>
<keyword evidence="7 11" id="KW-0378">Hydrolase</keyword>
<keyword evidence="6 12" id="KW-0732">Signal</keyword>
<evidence type="ECO:0000256" key="7">
    <source>
        <dbReference type="ARBA" id="ARBA00022801"/>
    </source>
</evidence>
<keyword evidence="9" id="KW-0325">Glycoprotein</keyword>
<evidence type="ECO:0000256" key="6">
    <source>
        <dbReference type="ARBA" id="ARBA00022729"/>
    </source>
</evidence>
<dbReference type="EMBL" id="ML170173">
    <property type="protein sequence ID" value="TDL22877.1"/>
    <property type="molecule type" value="Genomic_DNA"/>
</dbReference>
<dbReference type="Pfam" id="PF17801">
    <property type="entry name" value="Melibiase_C"/>
    <property type="match status" value="1"/>
</dbReference>